<keyword evidence="1" id="KW-0812">Transmembrane</keyword>
<evidence type="ECO:0000313" key="2">
    <source>
        <dbReference type="EMBL" id="SDM66750.1"/>
    </source>
</evidence>
<dbReference type="EMBL" id="FNHH01000019">
    <property type="protein sequence ID" value="SDM66750.1"/>
    <property type="molecule type" value="Genomic_DNA"/>
</dbReference>
<evidence type="ECO:0000256" key="1">
    <source>
        <dbReference type="SAM" id="Phobius"/>
    </source>
</evidence>
<gene>
    <name evidence="2" type="ORF">SAMN05421813_11913</name>
</gene>
<accession>A0A1G9V3R1</accession>
<organism evidence="2 3">
    <name type="scientific">Daejeonella rubra</name>
    <dbReference type="NCBI Taxonomy" id="990371"/>
    <lineage>
        <taxon>Bacteria</taxon>
        <taxon>Pseudomonadati</taxon>
        <taxon>Bacteroidota</taxon>
        <taxon>Sphingobacteriia</taxon>
        <taxon>Sphingobacteriales</taxon>
        <taxon>Sphingobacteriaceae</taxon>
        <taxon>Daejeonella</taxon>
    </lineage>
</organism>
<feature type="transmembrane region" description="Helical" evidence="1">
    <location>
        <begin position="12"/>
        <end position="36"/>
    </location>
</feature>
<keyword evidence="1" id="KW-0472">Membrane</keyword>
<name>A0A1G9V3R1_9SPHI</name>
<proteinExistence type="predicted"/>
<protein>
    <recommendedName>
        <fullName evidence="4">AsmA-like C-terminal region</fullName>
    </recommendedName>
</protein>
<dbReference type="OrthoDB" id="814802at2"/>
<dbReference type="STRING" id="990371.SAMN05421813_11913"/>
<keyword evidence="3" id="KW-1185">Reference proteome</keyword>
<dbReference type="AlphaFoldDB" id="A0A1G9V3R1"/>
<sequence>MTEKNSYAFIRKWILIGFLTLIVLVSGLAVYLNYYWKPIITERIKEAIHKSTDGLYRIDFDNVRVNFVTGRMNIRNIRFTPDTFVYNEMKRDSIAPRYLYKVAVAELILKRIQPWKVYLDRDLEMRSIEIDHPSLEVNFTDLKNNNGTLKEDKRTAFQRLAPYLKSVKIGDIIFKNADFKYIDNSLKGGKVTALKDLYIKISDLLIDSASQFDKSRLYHTRDIYAELLGYNTITLDKNYSVQIKELRASTAGGYARMNGIRIVPRFGEMEFSRRFKFQKPRYTMNIEELQLNKVNYELLNRDRRLSASALILKRANFSIFLNRQIPDSIRNKGMNFPQIALQRFKLNTTVDSVLLQNSRVDYSEYNPGSQRKGTVTFSRINGTITNVTNDSLSLIKNKYSNVKLTSLLMDRGRLDVNMKFSLNDPAGAFEFDGRLGRIDADMLNSAIRPLSLIEIKSGFIEKMLFKGAGSLKGIKGELTCYYNDLKITLLEMSGATTRLKRKGIASIFANILIIKDDNPSPGAPVRTSDFLFNRPQHSSFFNMIWKGFAEALLETIGFDSATQREIKARLRKMENERIDRDERRDDRLRKRDIRRSNRN</sequence>
<keyword evidence="1" id="KW-1133">Transmembrane helix</keyword>
<dbReference type="RefSeq" id="WP_090705446.1">
    <property type="nucleotide sequence ID" value="NZ_FNHH01000019.1"/>
</dbReference>
<reference evidence="3" key="1">
    <citation type="submission" date="2016-10" db="EMBL/GenBank/DDBJ databases">
        <authorList>
            <person name="Varghese N."/>
            <person name="Submissions S."/>
        </authorList>
    </citation>
    <scope>NUCLEOTIDE SEQUENCE [LARGE SCALE GENOMIC DNA]</scope>
    <source>
        <strain evidence="3">DSM 24536</strain>
    </source>
</reference>
<dbReference type="Proteomes" id="UP000199226">
    <property type="component" value="Unassembled WGS sequence"/>
</dbReference>
<evidence type="ECO:0000313" key="3">
    <source>
        <dbReference type="Proteomes" id="UP000199226"/>
    </source>
</evidence>
<evidence type="ECO:0008006" key="4">
    <source>
        <dbReference type="Google" id="ProtNLM"/>
    </source>
</evidence>